<dbReference type="Proteomes" id="UP000284842">
    <property type="component" value="Unassembled WGS sequence"/>
</dbReference>
<sequence>MSLYSPLLKHKASALSSGINIVRNVLKQDAFKAAHPEGFTTKQLYQFAVKEPVPQGFQPYPLKPTKRPAPAKYAKPVPDSFPPHPEHPLRSIKFLKTEILPYFSGRHEIKMVKQPRTGLPLVDNAAAAGKKKATSTPTEFVWKLTDPSQIPRPPAPKVKEVVGREVGVGLDISHLNKRRQRARVEDITRSVNRMKEFRAQAQQSEAPAS</sequence>
<accession>A0A409VXK6</accession>
<proteinExistence type="predicted"/>
<keyword evidence="2" id="KW-1185">Reference proteome</keyword>
<name>A0A409VXK6_9AGAR</name>
<organism evidence="1 2">
    <name type="scientific">Panaeolus cyanescens</name>
    <dbReference type="NCBI Taxonomy" id="181874"/>
    <lineage>
        <taxon>Eukaryota</taxon>
        <taxon>Fungi</taxon>
        <taxon>Dikarya</taxon>
        <taxon>Basidiomycota</taxon>
        <taxon>Agaricomycotina</taxon>
        <taxon>Agaricomycetes</taxon>
        <taxon>Agaricomycetidae</taxon>
        <taxon>Agaricales</taxon>
        <taxon>Agaricineae</taxon>
        <taxon>Galeropsidaceae</taxon>
        <taxon>Panaeolus</taxon>
    </lineage>
</organism>
<comment type="caution">
    <text evidence="1">The sequence shown here is derived from an EMBL/GenBank/DDBJ whole genome shotgun (WGS) entry which is preliminary data.</text>
</comment>
<evidence type="ECO:0000313" key="2">
    <source>
        <dbReference type="Proteomes" id="UP000284842"/>
    </source>
</evidence>
<dbReference type="OrthoDB" id="2587968at2759"/>
<dbReference type="EMBL" id="NHTK01005932">
    <property type="protein sequence ID" value="PPQ70988.1"/>
    <property type="molecule type" value="Genomic_DNA"/>
</dbReference>
<dbReference type="AlphaFoldDB" id="A0A409VXK6"/>
<dbReference type="InParanoid" id="A0A409VXK6"/>
<reference evidence="1 2" key="1">
    <citation type="journal article" date="2018" name="Evol. Lett.">
        <title>Horizontal gene cluster transfer increased hallucinogenic mushroom diversity.</title>
        <authorList>
            <person name="Reynolds H.T."/>
            <person name="Vijayakumar V."/>
            <person name="Gluck-Thaler E."/>
            <person name="Korotkin H.B."/>
            <person name="Matheny P.B."/>
            <person name="Slot J.C."/>
        </authorList>
    </citation>
    <scope>NUCLEOTIDE SEQUENCE [LARGE SCALE GENOMIC DNA]</scope>
    <source>
        <strain evidence="1 2">2629</strain>
    </source>
</reference>
<gene>
    <name evidence="1" type="ORF">CVT24_009942</name>
</gene>
<protein>
    <submittedName>
        <fullName evidence="1">Uncharacterized protein</fullName>
    </submittedName>
</protein>
<evidence type="ECO:0000313" key="1">
    <source>
        <dbReference type="EMBL" id="PPQ70988.1"/>
    </source>
</evidence>